<protein>
    <submittedName>
        <fullName evidence="4">Phage tail tape measure protein</fullName>
    </submittedName>
</protein>
<name>A0ABT8PJK0_9BURK</name>
<accession>A0ABT8PJK0</accession>
<feature type="domain" description="Phage tail tape measure protein" evidence="3">
    <location>
        <begin position="219"/>
        <end position="417"/>
    </location>
</feature>
<comment type="caution">
    <text evidence="4">The sequence shown here is derived from an EMBL/GenBank/DDBJ whole genome shotgun (WGS) entry which is preliminary data.</text>
</comment>
<dbReference type="EMBL" id="JAUJSQ010000014">
    <property type="protein sequence ID" value="MDN7935194.1"/>
    <property type="molecule type" value="Genomic_DNA"/>
</dbReference>
<evidence type="ECO:0000256" key="2">
    <source>
        <dbReference type="SAM" id="Coils"/>
    </source>
</evidence>
<dbReference type="Proteomes" id="UP001171606">
    <property type="component" value="Unassembled WGS sequence"/>
</dbReference>
<organism evidence="4 5">
    <name type="scientific">Burkholderia metallica</name>
    <dbReference type="NCBI Taxonomy" id="488729"/>
    <lineage>
        <taxon>Bacteria</taxon>
        <taxon>Pseudomonadati</taxon>
        <taxon>Pseudomonadota</taxon>
        <taxon>Betaproteobacteria</taxon>
        <taxon>Burkholderiales</taxon>
        <taxon>Burkholderiaceae</taxon>
        <taxon>Burkholderia</taxon>
        <taxon>Burkholderia cepacia complex</taxon>
    </lineage>
</organism>
<keyword evidence="2" id="KW-0175">Coiled coil</keyword>
<gene>
    <name evidence="4" type="ORF">QZM52_28375</name>
</gene>
<evidence type="ECO:0000256" key="1">
    <source>
        <dbReference type="ARBA" id="ARBA00022612"/>
    </source>
</evidence>
<dbReference type="InterPro" id="IPR010090">
    <property type="entry name" value="Phage_tape_meas"/>
</dbReference>
<sequence>MAGKNFAIGITVGAALAAGFGKTTSGVKRELDAVGRATDMLNRKRAAIQKFQVDSKQVQKLSADLSTAQQRLKSVQQQMRARPGDSGLKREAVAASQAVSRLSERLTAQRRQLGESRRAITDMGLSTQRLAQQYDQLGASIDRMSAKQRRIDALNSRRDQLQAQRGELRGQMIGTAAMGVAVGAPLVKSARMAIEFEDSMAKVGAVSNSSADELKQLTAQARQLGRDTVFTASQAAAGQQFLAMAGFKTGQIMAAMPGMLDIAAAGNIDLGSAADIASNILTGFGLKAEKATDVADVLARTFTTSNTDLAQLGDAMKYVAPVANALGVSLEQTSAMVGLLGDAGIQGSMAGTALRAGFLRLAKLPKMAEKELAKMGIRTMDKSGKMKDMPVLLKEIAEKTAKMESGTRAAFVSRVFGVEASAAFLKLLDDAKAGTLDAKIADLQNAGGTGRRIADMMNATTGGALRRMNSAIEDTAIELGNLFLPTIADAAEKISGISKSIGDFAKEHPQLVKGVSVAAASLIGLRLAVLGGRLALNLMFGGLTSIGLRLAKGGISRVPGLSKLPGLRGRGKGAGDVLGGSLAAGGVQRVYVVNMGQRGMSGGGADIGGGGRTGAARTPGRFGRMMGSAGRFLGRAAVPLAIASTAWSAGEVLTDDTTSGRDKKVALSGLAGGALGGAAAGALAGAAIGSVVPVVGNLVGGLIGGALGMMGGEKLGRSIADAFLARGKEKPKEAQKVADAATPAPAATKPAESKVITLDTKMELNLTGFGLPEIERLIQRKLDEFKRDQETRMRALLHDGASQ</sequence>
<dbReference type="PANTHER" id="PTHR37813:SF1">
    <property type="entry name" value="FELS-2 PROPHAGE PROTEIN"/>
    <property type="match status" value="1"/>
</dbReference>
<dbReference type="RefSeq" id="WP_264162740.1">
    <property type="nucleotide sequence ID" value="NZ_JAUJSQ010000014.1"/>
</dbReference>
<proteinExistence type="predicted"/>
<dbReference type="PANTHER" id="PTHR37813">
    <property type="entry name" value="FELS-2 PROPHAGE PROTEIN"/>
    <property type="match status" value="1"/>
</dbReference>
<keyword evidence="1" id="KW-1188">Viral release from host cell</keyword>
<evidence type="ECO:0000313" key="4">
    <source>
        <dbReference type="EMBL" id="MDN7935194.1"/>
    </source>
</evidence>
<reference evidence="4" key="1">
    <citation type="submission" date="2023-07" db="EMBL/GenBank/DDBJ databases">
        <title>A collection of bacterial strains from the Burkholderia cepacia Research Laboratory and Repository.</title>
        <authorList>
            <person name="Lipuma J."/>
            <person name="Spilker T."/>
            <person name="Caverly L."/>
        </authorList>
    </citation>
    <scope>NUCLEOTIDE SEQUENCE</scope>
    <source>
        <strain evidence="4">AU42020</strain>
    </source>
</reference>
<dbReference type="Pfam" id="PF10145">
    <property type="entry name" value="PhageMin_Tail"/>
    <property type="match status" value="1"/>
</dbReference>
<feature type="coiled-coil region" evidence="2">
    <location>
        <begin position="144"/>
        <end position="171"/>
    </location>
</feature>
<keyword evidence="5" id="KW-1185">Reference proteome</keyword>
<dbReference type="NCBIfam" id="TIGR01760">
    <property type="entry name" value="tape_meas_TP901"/>
    <property type="match status" value="1"/>
</dbReference>
<evidence type="ECO:0000313" key="5">
    <source>
        <dbReference type="Proteomes" id="UP001171606"/>
    </source>
</evidence>
<evidence type="ECO:0000259" key="3">
    <source>
        <dbReference type="Pfam" id="PF10145"/>
    </source>
</evidence>